<feature type="non-terminal residue" evidence="1">
    <location>
        <position position="212"/>
    </location>
</feature>
<organism evidence="1">
    <name type="scientific">marine sediment metagenome</name>
    <dbReference type="NCBI Taxonomy" id="412755"/>
    <lineage>
        <taxon>unclassified sequences</taxon>
        <taxon>metagenomes</taxon>
        <taxon>ecological metagenomes</taxon>
    </lineage>
</organism>
<dbReference type="AlphaFoldDB" id="A0A0F8YL65"/>
<protein>
    <submittedName>
        <fullName evidence="1">Uncharacterized protein</fullName>
    </submittedName>
</protein>
<accession>A0A0F8YL65</accession>
<name>A0A0F8YL65_9ZZZZ</name>
<evidence type="ECO:0000313" key="1">
    <source>
        <dbReference type="EMBL" id="KKK54874.1"/>
    </source>
</evidence>
<gene>
    <name evidence="1" type="ORF">LCGC14_3080290</name>
</gene>
<comment type="caution">
    <text evidence="1">The sequence shown here is derived from an EMBL/GenBank/DDBJ whole genome shotgun (WGS) entry which is preliminary data.</text>
</comment>
<dbReference type="EMBL" id="LAZR01065774">
    <property type="protein sequence ID" value="KKK54874.1"/>
    <property type="molecule type" value="Genomic_DNA"/>
</dbReference>
<reference evidence="1" key="1">
    <citation type="journal article" date="2015" name="Nature">
        <title>Complex archaea that bridge the gap between prokaryotes and eukaryotes.</title>
        <authorList>
            <person name="Spang A."/>
            <person name="Saw J.H."/>
            <person name="Jorgensen S.L."/>
            <person name="Zaremba-Niedzwiedzka K."/>
            <person name="Martijn J."/>
            <person name="Lind A.E."/>
            <person name="van Eijk R."/>
            <person name="Schleper C."/>
            <person name="Guy L."/>
            <person name="Ettema T.J."/>
        </authorList>
    </citation>
    <scope>NUCLEOTIDE SEQUENCE</scope>
</reference>
<sequence>MAAITQYQPYGLPGKRRSFIAKAAAATVLLNIIGAVGASPVHIPDASESLLIQKDLEVQRNAFFGGTSNYSKLDSGGNISLAGTAQVITDMPFANAKFPIIDKASGNGIKVDTTAPTFGFADLLGDQFSKNTGATKPTLVAYNGAVDAWQFSNGDEAFLSYHIPHDYVPSTDIHLHVHWSQNNTGATGGTIDFKYFAIYSKGHNQASGSTFT</sequence>
<proteinExistence type="predicted"/>